<gene>
    <name evidence="2" type="ORF">EGX47_00110</name>
</gene>
<evidence type="ECO:0000313" key="2">
    <source>
        <dbReference type="EMBL" id="AYW89891.1"/>
    </source>
</evidence>
<dbReference type="KEGG" id="ypr:BZ20_4229"/>
<sequence>MNSLSFHDNSIFCNKPKYSDAEVAQTLDTAQKHTLTVSKGVLDTAKQYTNTVSSNTLDSANTYTNNKADSH</sequence>
<dbReference type="RefSeq" id="WP_011191379.1">
    <property type="nucleotide sequence ID" value="NZ_AP031362.1"/>
</dbReference>
<name>A0A0N9NQQ4_YERPU</name>
<geneLocation type="plasmid" evidence="1">
    <name>pYV2666</name>
</geneLocation>
<keyword evidence="1" id="KW-0614">Plasmid</keyword>
<reference evidence="1" key="1">
    <citation type="submission" date="2015-07" db="EMBL/GenBank/DDBJ databases">
        <title>Yersinia pseudotuberculosis virulence plasmid from strain IP2666.</title>
        <authorList>
            <person name="Isberg R.R."/>
            <person name="Davis K.M."/>
            <person name="Kumamoto J.J."/>
        </authorList>
    </citation>
    <scope>NUCLEOTIDE SEQUENCE</scope>
    <source>
        <strain evidence="1">IP2666</strain>
        <plasmid evidence="1">pYV2666</plasmid>
    </source>
</reference>
<protein>
    <submittedName>
        <fullName evidence="1">Uncharacterized protein</fullName>
    </submittedName>
</protein>
<accession>A0A0N9NQQ4</accession>
<keyword evidence="3" id="KW-1185">Reference proteome</keyword>
<evidence type="ECO:0000313" key="1">
    <source>
        <dbReference type="EMBL" id="ALG88404.1"/>
    </source>
</evidence>
<organism evidence="1">
    <name type="scientific">Yersinia pseudotuberculosis</name>
    <dbReference type="NCBI Taxonomy" id="633"/>
    <lineage>
        <taxon>Bacteria</taxon>
        <taxon>Pseudomonadati</taxon>
        <taxon>Pseudomonadota</taxon>
        <taxon>Gammaproteobacteria</taxon>
        <taxon>Enterobacterales</taxon>
        <taxon>Yersiniaceae</taxon>
        <taxon>Yersinia</taxon>
    </lineage>
</organism>
<dbReference type="Proteomes" id="UP000268669">
    <property type="component" value="Plasmid unnamed"/>
</dbReference>
<dbReference type="EMBL" id="CP033712">
    <property type="protein sequence ID" value="AYW89891.1"/>
    <property type="molecule type" value="Genomic_DNA"/>
</dbReference>
<dbReference type="EMBL" id="KT307967">
    <property type="protein sequence ID" value="ALG88404.1"/>
    <property type="molecule type" value="Genomic_DNA"/>
</dbReference>
<geneLocation type="plasmid" evidence="2 3">
    <name>unnamed</name>
</geneLocation>
<proteinExistence type="predicted"/>
<evidence type="ECO:0000313" key="3">
    <source>
        <dbReference type="Proteomes" id="UP000268669"/>
    </source>
</evidence>
<reference evidence="2 3" key="2">
    <citation type="submission" date="2018-11" db="EMBL/GenBank/DDBJ databases">
        <title>FDA dAtabase for Regulatory Grade micrObial Sequences (FDA-ARGOS): Supporting development and validation of Infectious Disease Dx tests.</title>
        <authorList>
            <person name="Bliska J."/>
            <person name="Cleland M.-M."/>
            <person name="Tallon L."/>
            <person name="Sadzewicz L."/>
            <person name="Zhao X."/>
            <person name="Vavikolanu K."/>
            <person name="Mehta A."/>
            <person name="Aluvathingal J."/>
            <person name="Nadendla S."/>
            <person name="Yan Y."/>
            <person name="Sichtig H."/>
        </authorList>
    </citation>
    <scope>NUCLEOTIDE SEQUENCE [LARGE SCALE GENOMIC DNA]</scope>
    <source>
        <strain evidence="2 3">FDAARGOS_581</strain>
        <plasmid evidence="2 3">unnamed</plasmid>
    </source>
</reference>
<dbReference type="AlphaFoldDB" id="A0A0N9NQQ4"/>